<evidence type="ECO:0000313" key="3">
    <source>
        <dbReference type="Proteomes" id="UP000018888"/>
    </source>
</evidence>
<reference evidence="2 3" key="2">
    <citation type="journal article" date="2018" name="New Phytol.">
        <title>High intraspecific genome diversity in the model arbuscular mycorrhizal symbiont Rhizophagus irregularis.</title>
        <authorList>
            <person name="Chen E.C.H."/>
            <person name="Morin E."/>
            <person name="Beaudet D."/>
            <person name="Noel J."/>
            <person name="Yildirir G."/>
            <person name="Ndikumana S."/>
            <person name="Charron P."/>
            <person name="St-Onge C."/>
            <person name="Giorgi J."/>
            <person name="Kruger M."/>
            <person name="Marton T."/>
            <person name="Ropars J."/>
            <person name="Grigoriev I.V."/>
            <person name="Hainaut M."/>
            <person name="Henrissat B."/>
            <person name="Roux C."/>
            <person name="Martin F."/>
            <person name="Corradi N."/>
        </authorList>
    </citation>
    <scope>NUCLEOTIDE SEQUENCE [LARGE SCALE GENOMIC DNA]</scope>
    <source>
        <strain evidence="2 3">DAOM 197198</strain>
    </source>
</reference>
<feature type="compositionally biased region" description="Polar residues" evidence="1">
    <location>
        <begin position="94"/>
        <end position="124"/>
    </location>
</feature>
<feature type="region of interest" description="Disordered" evidence="1">
    <location>
        <begin position="36"/>
        <end position="124"/>
    </location>
</feature>
<reference evidence="2 3" key="1">
    <citation type="journal article" date="2013" name="Proc. Natl. Acad. Sci. U.S.A.">
        <title>Genome of an arbuscular mycorrhizal fungus provides insight into the oldest plant symbiosis.</title>
        <authorList>
            <person name="Tisserant E."/>
            <person name="Malbreil M."/>
            <person name="Kuo A."/>
            <person name="Kohler A."/>
            <person name="Symeonidi A."/>
            <person name="Balestrini R."/>
            <person name="Charron P."/>
            <person name="Duensing N."/>
            <person name="Frei Dit Frey N."/>
            <person name="Gianinazzi-Pearson V."/>
            <person name="Gilbert L.B."/>
            <person name="Handa Y."/>
            <person name="Herr J.R."/>
            <person name="Hijri M."/>
            <person name="Koul R."/>
            <person name="Kawaguchi M."/>
            <person name="Krajinski F."/>
            <person name="Lammers P.J."/>
            <person name="Masclaux F.G."/>
            <person name="Murat C."/>
            <person name="Morin E."/>
            <person name="Ndikumana S."/>
            <person name="Pagni M."/>
            <person name="Petitpierre D."/>
            <person name="Requena N."/>
            <person name="Rosikiewicz P."/>
            <person name="Riley R."/>
            <person name="Saito K."/>
            <person name="San Clemente H."/>
            <person name="Shapiro H."/>
            <person name="van Tuinen D."/>
            <person name="Becard G."/>
            <person name="Bonfante P."/>
            <person name="Paszkowski U."/>
            <person name="Shachar-Hill Y.Y."/>
            <person name="Tuskan G.A."/>
            <person name="Young P.W."/>
            <person name="Sanders I.R."/>
            <person name="Henrissat B."/>
            <person name="Rensing S.A."/>
            <person name="Grigoriev I.V."/>
            <person name="Corradi N."/>
            <person name="Roux C."/>
            <person name="Martin F."/>
        </authorList>
    </citation>
    <scope>NUCLEOTIDE SEQUENCE [LARGE SCALE GENOMIC DNA]</scope>
    <source>
        <strain evidence="2 3">DAOM 197198</strain>
    </source>
</reference>
<dbReference type="Proteomes" id="UP000018888">
    <property type="component" value="Unassembled WGS sequence"/>
</dbReference>
<keyword evidence="3" id="KW-1185">Reference proteome</keyword>
<evidence type="ECO:0000256" key="1">
    <source>
        <dbReference type="SAM" id="MobiDB-lite"/>
    </source>
</evidence>
<dbReference type="EMBL" id="AUPC02000175">
    <property type="protein sequence ID" value="POG67238.1"/>
    <property type="molecule type" value="Genomic_DNA"/>
</dbReference>
<protein>
    <submittedName>
        <fullName evidence="2">Uncharacterized protein</fullName>
    </submittedName>
</protein>
<name>A0A2P4PPA3_RHIID</name>
<organism evidence="2 3">
    <name type="scientific">Rhizophagus irregularis (strain DAOM 181602 / DAOM 197198 / MUCL 43194)</name>
    <name type="common">Arbuscular mycorrhizal fungus</name>
    <name type="synonym">Glomus intraradices</name>
    <dbReference type="NCBI Taxonomy" id="747089"/>
    <lineage>
        <taxon>Eukaryota</taxon>
        <taxon>Fungi</taxon>
        <taxon>Fungi incertae sedis</taxon>
        <taxon>Mucoromycota</taxon>
        <taxon>Glomeromycotina</taxon>
        <taxon>Glomeromycetes</taxon>
        <taxon>Glomerales</taxon>
        <taxon>Glomeraceae</taxon>
        <taxon>Rhizophagus</taxon>
    </lineage>
</organism>
<sequence>MSSFTEWSDAQLRLLINELSLTNKRIPTFSSTAKRYREGTGTKKSLVGKKYTKSSQRSSELPFEQVRNENVSRTSSHETSASSISPERPKEKSSSAIGVSRKSLSLANPVETPNISRPITPTLPSFSQNANVINVTFNYGGAQTEDD</sequence>
<comment type="caution">
    <text evidence="2">The sequence shown here is derived from an EMBL/GenBank/DDBJ whole genome shotgun (WGS) entry which is preliminary data.</text>
</comment>
<proteinExistence type="predicted"/>
<dbReference type="VEuPathDB" id="FungiDB:RhiirFUN_002415"/>
<accession>A0A2P4PPA3</accession>
<gene>
    <name evidence="2" type="ORF">GLOIN_2v1779673</name>
</gene>
<dbReference type="AlphaFoldDB" id="A0A2P4PPA3"/>
<feature type="compositionally biased region" description="Low complexity" evidence="1">
    <location>
        <begin position="72"/>
        <end position="85"/>
    </location>
</feature>
<evidence type="ECO:0000313" key="2">
    <source>
        <dbReference type="EMBL" id="POG67238.1"/>
    </source>
</evidence>